<dbReference type="InterPro" id="IPR015879">
    <property type="entry name" value="Ring_hydroxy_dOase_asu_C_dom"/>
</dbReference>
<evidence type="ECO:0000256" key="1">
    <source>
        <dbReference type="ARBA" id="ARBA00001962"/>
    </source>
</evidence>
<name>A0A7T5RJC7_9BACT</name>
<evidence type="ECO:0000256" key="5">
    <source>
        <dbReference type="ARBA" id="ARBA00023004"/>
    </source>
</evidence>
<dbReference type="PANTHER" id="PTHR43756">
    <property type="entry name" value="CHOLINE MONOOXYGENASE, CHLOROPLASTIC"/>
    <property type="match status" value="1"/>
</dbReference>
<dbReference type="InterPro" id="IPR001663">
    <property type="entry name" value="Rng_hydr_dOase-A"/>
</dbReference>
<evidence type="ECO:0000313" key="8">
    <source>
        <dbReference type="EMBL" id="QQG45182.1"/>
    </source>
</evidence>
<dbReference type="EMBL" id="CP066690">
    <property type="protein sequence ID" value="QQG45182.1"/>
    <property type="molecule type" value="Genomic_DNA"/>
</dbReference>
<proteinExistence type="predicted"/>
<evidence type="ECO:0000256" key="2">
    <source>
        <dbReference type="ARBA" id="ARBA00022714"/>
    </source>
</evidence>
<dbReference type="GO" id="GO:0016491">
    <property type="term" value="F:oxidoreductase activity"/>
    <property type="evidence" value="ECO:0007669"/>
    <property type="project" value="UniProtKB-KW"/>
</dbReference>
<dbReference type="GO" id="GO:0005506">
    <property type="term" value="F:iron ion binding"/>
    <property type="evidence" value="ECO:0007669"/>
    <property type="project" value="InterPro"/>
</dbReference>
<dbReference type="AlphaFoldDB" id="A0A7T5RJC7"/>
<dbReference type="Proteomes" id="UP000595618">
    <property type="component" value="Chromosome"/>
</dbReference>
<reference evidence="8 9" key="1">
    <citation type="submission" date="2020-07" db="EMBL/GenBank/DDBJ databases">
        <title>Huge and variable diversity of episymbiotic CPR bacteria and DPANN archaea in groundwater ecosystems.</title>
        <authorList>
            <person name="He C.Y."/>
            <person name="Keren R."/>
            <person name="Whittaker M."/>
            <person name="Farag I.F."/>
            <person name="Doudna J."/>
            <person name="Cate J.H.D."/>
            <person name="Banfield J.F."/>
        </authorList>
    </citation>
    <scope>NUCLEOTIDE SEQUENCE [LARGE SCALE GENOMIC DNA]</scope>
    <source>
        <strain evidence="8">NC_groundwater_541_Ag_S-0.1um_46_50</strain>
    </source>
</reference>
<protein>
    <submittedName>
        <fullName evidence="8">Rieske 2Fe-2S domain-containing protein</fullName>
    </submittedName>
</protein>
<evidence type="ECO:0000259" key="7">
    <source>
        <dbReference type="PROSITE" id="PS51296"/>
    </source>
</evidence>
<evidence type="ECO:0000313" key="9">
    <source>
        <dbReference type="Proteomes" id="UP000595618"/>
    </source>
</evidence>
<keyword evidence="2" id="KW-0001">2Fe-2S</keyword>
<gene>
    <name evidence="8" type="ORF">HYW89_04260</name>
</gene>
<sequence>MDPRKFFVDQDIIRAQGLPKALFLDPEFHLRTQEIFKISWQFIPPPETDLRTFPELLAARGSWAPSRDRKLIITRDSYGTLHCFYNTCSHAGFPAVLFSGCGTHFECPQHGRKYKLTGEFASHTGLEEKMTANEKKSAGLYELNLGLWNQFFFVNASTAPPKLWDFIKDMHNVIGLLALNRFRRSGEIKEMERVPGSPFLHILNYLDELHITYIHGRSLAKAVDMKSYRTEIYPWSVLQWVFAENPQYGFDPQLLPERFRDAAKRVFALWWFIFPNMAFNFYPWGLSVNMWLPTDRNPETTIFYRHHYIWDNDKYAGRNEFWADSAVNEEDLAAIQETTRSIKNPSFLRQNKFLPDKEQAPHWFHRRLYELLFEERKTVIPR</sequence>
<keyword evidence="3" id="KW-0479">Metal-binding</keyword>
<dbReference type="Gene3D" id="2.102.10.10">
    <property type="entry name" value="Rieske [2Fe-2S] iron-sulphur domain"/>
    <property type="match status" value="1"/>
</dbReference>
<dbReference type="PANTHER" id="PTHR43756:SF5">
    <property type="entry name" value="CHOLINE MONOOXYGENASE, CHLOROPLASTIC"/>
    <property type="match status" value="1"/>
</dbReference>
<comment type="cofactor">
    <cofactor evidence="1">
        <name>Fe cation</name>
        <dbReference type="ChEBI" id="CHEBI:24875"/>
    </cofactor>
</comment>
<dbReference type="Gene3D" id="3.90.380.10">
    <property type="entry name" value="Naphthalene 1,2-dioxygenase Alpha Subunit, Chain A, domain 1"/>
    <property type="match status" value="1"/>
</dbReference>
<dbReference type="SUPFAM" id="SSF55961">
    <property type="entry name" value="Bet v1-like"/>
    <property type="match status" value="1"/>
</dbReference>
<dbReference type="Pfam" id="PF00355">
    <property type="entry name" value="Rieske"/>
    <property type="match status" value="1"/>
</dbReference>
<dbReference type="InterPro" id="IPR017941">
    <property type="entry name" value="Rieske_2Fe-2S"/>
</dbReference>
<dbReference type="GO" id="GO:0051537">
    <property type="term" value="F:2 iron, 2 sulfur cluster binding"/>
    <property type="evidence" value="ECO:0007669"/>
    <property type="project" value="UniProtKB-KW"/>
</dbReference>
<evidence type="ECO:0000256" key="6">
    <source>
        <dbReference type="ARBA" id="ARBA00023014"/>
    </source>
</evidence>
<organism evidence="8 9">
    <name type="scientific">Candidatus Sungiibacteriota bacterium</name>
    <dbReference type="NCBI Taxonomy" id="2750080"/>
    <lineage>
        <taxon>Bacteria</taxon>
        <taxon>Candidatus Sungiibacteriota</taxon>
    </lineage>
</organism>
<keyword evidence="5" id="KW-0408">Iron</keyword>
<feature type="domain" description="Rieske" evidence="7">
    <location>
        <begin position="68"/>
        <end position="154"/>
    </location>
</feature>
<dbReference type="InterPro" id="IPR036922">
    <property type="entry name" value="Rieske_2Fe-2S_sf"/>
</dbReference>
<dbReference type="PROSITE" id="PS51296">
    <property type="entry name" value="RIESKE"/>
    <property type="match status" value="1"/>
</dbReference>
<dbReference type="SUPFAM" id="SSF50022">
    <property type="entry name" value="ISP domain"/>
    <property type="match status" value="1"/>
</dbReference>
<accession>A0A7T5RJC7</accession>
<keyword evidence="6" id="KW-0411">Iron-sulfur</keyword>
<keyword evidence="4" id="KW-0560">Oxidoreductase</keyword>
<dbReference type="Pfam" id="PF00848">
    <property type="entry name" value="Ring_hydroxyl_A"/>
    <property type="match status" value="1"/>
</dbReference>
<evidence type="ECO:0000256" key="3">
    <source>
        <dbReference type="ARBA" id="ARBA00022723"/>
    </source>
</evidence>
<evidence type="ECO:0000256" key="4">
    <source>
        <dbReference type="ARBA" id="ARBA00023002"/>
    </source>
</evidence>